<accession>A0A5C5YS82</accession>
<comment type="caution">
    <text evidence="5">The sequence shown here is derived from an EMBL/GenBank/DDBJ whole genome shotgun (WGS) entry which is preliminary data.</text>
</comment>
<reference evidence="5 6" key="1">
    <citation type="submission" date="2019-02" db="EMBL/GenBank/DDBJ databases">
        <title>Deep-cultivation of Planctomycetes and their phenomic and genomic characterization uncovers novel biology.</title>
        <authorList>
            <person name="Wiegand S."/>
            <person name="Jogler M."/>
            <person name="Boedeker C."/>
            <person name="Pinto D."/>
            <person name="Vollmers J."/>
            <person name="Rivas-Marin E."/>
            <person name="Kohn T."/>
            <person name="Peeters S.H."/>
            <person name="Heuer A."/>
            <person name="Rast P."/>
            <person name="Oberbeckmann S."/>
            <person name="Bunk B."/>
            <person name="Jeske O."/>
            <person name="Meyerdierks A."/>
            <person name="Storesund J.E."/>
            <person name="Kallscheuer N."/>
            <person name="Luecker S."/>
            <person name="Lage O.M."/>
            <person name="Pohl T."/>
            <person name="Merkel B.J."/>
            <person name="Hornburger P."/>
            <person name="Mueller R.-W."/>
            <person name="Bruemmer F."/>
            <person name="Labrenz M."/>
            <person name="Spormann A.M."/>
            <person name="Op Den Camp H."/>
            <person name="Overmann J."/>
            <person name="Amann R."/>
            <person name="Jetten M.S.M."/>
            <person name="Mascher T."/>
            <person name="Medema M.H."/>
            <person name="Devos D.P."/>
            <person name="Kaster A.-K."/>
            <person name="Ovreas L."/>
            <person name="Rohde M."/>
            <person name="Galperin M.Y."/>
            <person name="Jogler C."/>
        </authorList>
    </citation>
    <scope>NUCLEOTIDE SEQUENCE [LARGE SCALE GENOMIC DNA]</scope>
    <source>
        <strain evidence="5 6">Pla123a</strain>
    </source>
</reference>
<proteinExistence type="inferred from homology"/>
<dbReference type="CDD" id="cd04193">
    <property type="entry name" value="UDPGlcNAc_PPase"/>
    <property type="match status" value="1"/>
</dbReference>
<dbReference type="OrthoDB" id="9806910at2"/>
<evidence type="ECO:0000313" key="5">
    <source>
        <dbReference type="EMBL" id="TWT77726.1"/>
    </source>
</evidence>
<dbReference type="InterPro" id="IPR029044">
    <property type="entry name" value="Nucleotide-diphossugar_trans"/>
</dbReference>
<dbReference type="RefSeq" id="WP_146585492.1">
    <property type="nucleotide sequence ID" value="NZ_SJPO01000003.1"/>
</dbReference>
<dbReference type="GO" id="GO:0070569">
    <property type="term" value="F:uridylyltransferase activity"/>
    <property type="evidence" value="ECO:0007669"/>
    <property type="project" value="InterPro"/>
</dbReference>
<evidence type="ECO:0000256" key="4">
    <source>
        <dbReference type="SAM" id="MobiDB-lite"/>
    </source>
</evidence>
<organism evidence="5 6">
    <name type="scientific">Posidoniimonas polymericola</name>
    <dbReference type="NCBI Taxonomy" id="2528002"/>
    <lineage>
        <taxon>Bacteria</taxon>
        <taxon>Pseudomonadati</taxon>
        <taxon>Planctomycetota</taxon>
        <taxon>Planctomycetia</taxon>
        <taxon>Pirellulales</taxon>
        <taxon>Lacipirellulaceae</taxon>
        <taxon>Posidoniimonas</taxon>
    </lineage>
</organism>
<keyword evidence="3 5" id="KW-0548">Nucleotidyltransferase</keyword>
<feature type="region of interest" description="Disordered" evidence="4">
    <location>
        <begin position="67"/>
        <end position="97"/>
    </location>
</feature>
<keyword evidence="6" id="KW-1185">Reference proteome</keyword>
<dbReference type="Gene3D" id="3.90.550.10">
    <property type="entry name" value="Spore Coat Polysaccharide Biosynthesis Protein SpsA, Chain A"/>
    <property type="match status" value="1"/>
</dbReference>
<gene>
    <name evidence="5" type="ORF">Pla123a_15220</name>
</gene>
<dbReference type="PANTHER" id="PTHR11952">
    <property type="entry name" value="UDP- GLUCOSE PYROPHOSPHORYLASE"/>
    <property type="match status" value="1"/>
</dbReference>
<dbReference type="AlphaFoldDB" id="A0A5C5YS82"/>
<dbReference type="InterPro" id="IPR039741">
    <property type="entry name" value="UDP-sugar_pyrophosphorylase"/>
</dbReference>
<keyword evidence="2 5" id="KW-0808">Transferase</keyword>
<dbReference type="PANTHER" id="PTHR11952:SF2">
    <property type="entry name" value="LD24639P"/>
    <property type="match status" value="1"/>
</dbReference>
<evidence type="ECO:0000256" key="2">
    <source>
        <dbReference type="ARBA" id="ARBA00022679"/>
    </source>
</evidence>
<comment type="similarity">
    <text evidence="1">Belongs to the UDPGP type 1 family.</text>
</comment>
<dbReference type="Proteomes" id="UP000318478">
    <property type="component" value="Unassembled WGS sequence"/>
</dbReference>
<protein>
    <submittedName>
        <fullName evidence="5">Putative uridylyltransferase</fullName>
        <ecNumber evidence="5">2.7.7.-</ecNumber>
    </submittedName>
</protein>
<dbReference type="SUPFAM" id="SSF53448">
    <property type="entry name" value="Nucleotide-diphospho-sugar transferases"/>
    <property type="match status" value="1"/>
</dbReference>
<dbReference type="EMBL" id="SJPO01000003">
    <property type="protein sequence ID" value="TWT77726.1"/>
    <property type="molecule type" value="Genomic_DNA"/>
</dbReference>
<dbReference type="Pfam" id="PF01704">
    <property type="entry name" value="UDPGP"/>
    <property type="match status" value="1"/>
</dbReference>
<evidence type="ECO:0000256" key="1">
    <source>
        <dbReference type="ARBA" id="ARBA00010401"/>
    </source>
</evidence>
<evidence type="ECO:0000313" key="6">
    <source>
        <dbReference type="Proteomes" id="UP000318478"/>
    </source>
</evidence>
<name>A0A5C5YS82_9BACT</name>
<evidence type="ECO:0000256" key="3">
    <source>
        <dbReference type="ARBA" id="ARBA00022695"/>
    </source>
</evidence>
<sequence length="470" mass="50719">MADLETLRAKLAPFDQQHVLRFWDELSNEGRERLAAQLEDVDPELIAQVHGGDAEQPDWAALAKQAVPPPAMRLSDRQQGKSGGLGVTPDQAQQRGRQALDAGEVGVLLVAGGQGSRLGFDHPKGMYPIGPISDATLLQIHLEKAVALAKRHGVSVPVYLMTSPVTHDEQVAFLKEHDNFGLADDDLVVFCQGTMPAIDAQTGKLLMAAKDSLFLSPDGHGGTVAALAKSGAIDHMNRRGVKHLFYLQVDNPIVPIGDAELIGYHLLAESELTSMAVAKETPGEKLGNFAMIDDRMTIIEYSDMPDDVAELADASGGLKFWAGSIAVHVFGVAFLERMLGMKDSLPLHIAHKKVPHVDASGELVEPTENNALKLEKFIFDLLPKANNPIVVEYAEDEVFAPLKNAPGAPKDTEEYVQRFMMAQHRGWLAAAGVDVPADAPVEISPLWGLDAEGVKVKADGVKIDGPTYLR</sequence>
<dbReference type="EC" id="2.7.7.-" evidence="5"/>
<dbReference type="InterPro" id="IPR002618">
    <property type="entry name" value="UDPGP_fam"/>
</dbReference>